<feature type="compositionally biased region" description="Polar residues" evidence="6">
    <location>
        <begin position="464"/>
        <end position="473"/>
    </location>
</feature>
<evidence type="ECO:0000256" key="3">
    <source>
        <dbReference type="ARBA" id="ARBA00022490"/>
    </source>
</evidence>
<accession>A0A9N7N5H3</accession>
<evidence type="ECO:0000259" key="7">
    <source>
        <dbReference type="Pfam" id="PF06886"/>
    </source>
</evidence>
<dbReference type="PANTHER" id="PTHR47067:SF7">
    <property type="entry name" value="TPX2 (TARGETING PROTEIN FOR XKLP2) PROTEIN FAMILY"/>
    <property type="match status" value="1"/>
</dbReference>
<keyword evidence="5" id="KW-0206">Cytoskeleton</keyword>
<dbReference type="InterPro" id="IPR027329">
    <property type="entry name" value="TPX2_C"/>
</dbReference>
<proteinExistence type="inferred from homology"/>
<sequence length="546" mass="60150">MGDSTCLLHGFSYASAIPNESKQGNAMHALGESISFGRFMTESLSWEKWSSFSSSSSSHKKYVEEAERYAQPGSVAQKKAFFEAHYKRMAAQKAAALLEQQNAAAAAAKTEPYEDHNVHDDHQQKEGVFDSQMGFVEKNEDVKVFKDVKEDTVDWNNHMDENGVCKEGENVINAEIEGSGESSVERRLSVSGSEITGTPLMEIPLLKSKSAVTEEVQSAESKKKSSLASLKSSIRRKTWKIPSTPAARPPVTTNTTPQFKRDISQSTRKSNVDATDKKRNSTKSLRELISLVPVKEPDKEPSLATIKGVSSIRTPKICSTPLRTPAVGTSKAVTKDSAYTPLTERRRMKTPIDSSAARGSKTMGPKWHILSALSSKSVTACRNKLQSPSLPTPFTLRTEERATKRKQKLEEKFNANAVQKKVEQQNKLKEKAGSELKKLGCTFCFKARPLPSFYKEREISVSQMRKSQVSRAPQTAVLGRSISNKNKKKQGEGSISMPPPPPPPKSIVKNGSSKRLSKNKVAASGHNHSLRAETIAHENKSPNILH</sequence>
<dbReference type="Proteomes" id="UP001153555">
    <property type="component" value="Unassembled WGS sequence"/>
</dbReference>
<reference evidence="8" key="1">
    <citation type="submission" date="2019-12" db="EMBL/GenBank/DDBJ databases">
        <authorList>
            <person name="Scholes J."/>
        </authorList>
    </citation>
    <scope>NUCLEOTIDE SEQUENCE</scope>
</reference>
<evidence type="ECO:0000256" key="2">
    <source>
        <dbReference type="ARBA" id="ARBA00005885"/>
    </source>
</evidence>
<protein>
    <recommendedName>
        <fullName evidence="7">TPX2 C-terminal domain-containing protein</fullName>
    </recommendedName>
</protein>
<evidence type="ECO:0000256" key="4">
    <source>
        <dbReference type="ARBA" id="ARBA00022701"/>
    </source>
</evidence>
<dbReference type="EMBL" id="CACSLK010024540">
    <property type="protein sequence ID" value="CAA0823458.1"/>
    <property type="molecule type" value="Genomic_DNA"/>
</dbReference>
<dbReference type="Pfam" id="PF06886">
    <property type="entry name" value="TPX2"/>
    <property type="match status" value="1"/>
</dbReference>
<feature type="domain" description="TPX2 C-terminal" evidence="7">
    <location>
        <begin position="394"/>
        <end position="457"/>
    </location>
</feature>
<comment type="caution">
    <text evidence="8">The sequence shown here is derived from an EMBL/GenBank/DDBJ whole genome shotgun (WGS) entry which is preliminary data.</text>
</comment>
<keyword evidence="9" id="KW-1185">Reference proteome</keyword>
<feature type="compositionally biased region" description="Basic and acidic residues" evidence="6">
    <location>
        <begin position="270"/>
        <end position="279"/>
    </location>
</feature>
<evidence type="ECO:0000256" key="6">
    <source>
        <dbReference type="SAM" id="MobiDB-lite"/>
    </source>
</evidence>
<organism evidence="8 9">
    <name type="scientific">Striga hermonthica</name>
    <name type="common">Purple witchweed</name>
    <name type="synonym">Buchnera hermonthica</name>
    <dbReference type="NCBI Taxonomy" id="68872"/>
    <lineage>
        <taxon>Eukaryota</taxon>
        <taxon>Viridiplantae</taxon>
        <taxon>Streptophyta</taxon>
        <taxon>Embryophyta</taxon>
        <taxon>Tracheophyta</taxon>
        <taxon>Spermatophyta</taxon>
        <taxon>Magnoliopsida</taxon>
        <taxon>eudicotyledons</taxon>
        <taxon>Gunneridae</taxon>
        <taxon>Pentapetalae</taxon>
        <taxon>asterids</taxon>
        <taxon>lamiids</taxon>
        <taxon>Lamiales</taxon>
        <taxon>Orobanchaceae</taxon>
        <taxon>Buchnereae</taxon>
        <taxon>Striga</taxon>
    </lineage>
</organism>
<feature type="compositionally biased region" description="Basic and acidic residues" evidence="6">
    <location>
        <begin position="530"/>
        <end position="540"/>
    </location>
</feature>
<keyword evidence="3" id="KW-0963">Cytoplasm</keyword>
<dbReference type="AlphaFoldDB" id="A0A9N7N5H3"/>
<gene>
    <name evidence="8" type="ORF">SHERM_20613</name>
</gene>
<evidence type="ECO:0000313" key="8">
    <source>
        <dbReference type="EMBL" id="CAA0823458.1"/>
    </source>
</evidence>
<feature type="region of interest" description="Disordered" evidence="6">
    <location>
        <begin position="464"/>
        <end position="546"/>
    </location>
</feature>
<feature type="region of interest" description="Disordered" evidence="6">
    <location>
        <begin position="238"/>
        <end position="281"/>
    </location>
</feature>
<comment type="subcellular location">
    <subcellularLocation>
        <location evidence="1">Cytoplasm</location>
        <location evidence="1">Cytoskeleton</location>
    </subcellularLocation>
</comment>
<dbReference type="GO" id="GO:0005874">
    <property type="term" value="C:microtubule"/>
    <property type="evidence" value="ECO:0007669"/>
    <property type="project" value="UniProtKB-KW"/>
</dbReference>
<evidence type="ECO:0000256" key="1">
    <source>
        <dbReference type="ARBA" id="ARBA00004245"/>
    </source>
</evidence>
<evidence type="ECO:0000256" key="5">
    <source>
        <dbReference type="ARBA" id="ARBA00023212"/>
    </source>
</evidence>
<name>A0A9N7N5H3_STRHE</name>
<feature type="compositionally biased region" description="Polar residues" evidence="6">
    <location>
        <begin position="251"/>
        <end position="269"/>
    </location>
</feature>
<dbReference type="OrthoDB" id="621651at2759"/>
<dbReference type="InterPro" id="IPR044216">
    <property type="entry name" value="WDL7"/>
</dbReference>
<keyword evidence="4" id="KW-0493">Microtubule</keyword>
<evidence type="ECO:0000313" key="9">
    <source>
        <dbReference type="Proteomes" id="UP001153555"/>
    </source>
</evidence>
<dbReference type="PANTHER" id="PTHR47067">
    <property type="entry name" value="TPX2 (TARGETING PROTEIN FOR XKLP2) PROTEIN FAMILY-RELATED"/>
    <property type="match status" value="1"/>
</dbReference>
<comment type="similarity">
    <text evidence="2">Belongs to the TPX2 family.</text>
</comment>